<sequence length="199" mass="22634">MNQRGFTLLEVLIAMALFSLLGLACYQLLERVLHSERRIDQHDRQLRQLQRALGIFERDLSQAIGQPLSDDPSRRQALIGRADGLRLVRGGWSNPLAQRRSEVLEVSYRWQEDAWIREYRSPPERDQDVPAGHSQRLLEGVALKRLGYVDAHGRTYPAWPAHGAPLSLPQAIDIEFDAPGYPGLRRVVLLPGGQERDDE</sequence>
<keyword evidence="6" id="KW-0997">Cell inner membrane</keyword>
<dbReference type="NCBIfam" id="TIGR02532">
    <property type="entry name" value="IV_pilin_GFxxxE"/>
    <property type="match status" value="1"/>
</dbReference>
<protein>
    <recommendedName>
        <fullName evidence="3">Type II secretion system protein J</fullName>
    </recommendedName>
</protein>
<evidence type="ECO:0000256" key="9">
    <source>
        <dbReference type="ARBA" id="ARBA00023136"/>
    </source>
</evidence>
<dbReference type="PANTHER" id="PTHR39583">
    <property type="entry name" value="TYPE II SECRETION SYSTEM PROTEIN J-RELATED"/>
    <property type="match status" value="1"/>
</dbReference>
<dbReference type="Gene3D" id="3.10.610.10">
    <property type="entry name" value="GSPII I/J protein-like"/>
    <property type="match status" value="1"/>
</dbReference>
<reference evidence="12 13" key="1">
    <citation type="submission" date="2018-02" db="EMBL/GenBank/DDBJ databases">
        <title>FDA/CDC Antimicrobial Resistant Isolate Bank Genome Sequencing.</title>
        <authorList>
            <person name="Benahmed F.H."/>
            <person name="Lutgring J.D."/>
            <person name="Yoo B."/>
            <person name="Machado M."/>
            <person name="Brown A."/>
            <person name="McAllister G."/>
            <person name="Perry A."/>
            <person name="Halpin A.L."/>
            <person name="Vavikolanu K."/>
            <person name="Ott S."/>
            <person name="Zhao X."/>
            <person name="Tallon L.J."/>
            <person name="Sadzewicz L."/>
            <person name="Aluvathingal J."/>
            <person name="Nadendla S."/>
            <person name="Voskania-kordi A."/>
            <person name="Simonyan V."/>
            <person name="Patel J."/>
            <person name="Shawar R.M."/>
        </authorList>
    </citation>
    <scope>NUCLEOTIDE SEQUENCE [LARGE SCALE GENOMIC DNA]</scope>
    <source>
        <strain evidence="12 13">AR_0356</strain>
    </source>
</reference>
<evidence type="ECO:0000256" key="2">
    <source>
        <dbReference type="ARBA" id="ARBA00011084"/>
    </source>
</evidence>
<dbReference type="GO" id="GO:0015627">
    <property type="term" value="C:type II protein secretion system complex"/>
    <property type="evidence" value="ECO:0007669"/>
    <property type="project" value="InterPro"/>
</dbReference>
<organism evidence="12 13">
    <name type="scientific">Pseudomonas paraeruginosa</name>
    <dbReference type="NCBI Taxonomy" id="2994495"/>
    <lineage>
        <taxon>Bacteria</taxon>
        <taxon>Pseudomonadati</taxon>
        <taxon>Pseudomonadota</taxon>
        <taxon>Gammaproteobacteria</taxon>
        <taxon>Pseudomonadales</taxon>
        <taxon>Pseudomonadaceae</taxon>
        <taxon>Pseudomonas</taxon>
    </lineage>
</organism>
<accession>A0A2R3IVJ8</accession>
<evidence type="ECO:0000256" key="3">
    <source>
        <dbReference type="ARBA" id="ARBA00021539"/>
    </source>
</evidence>
<evidence type="ECO:0000256" key="8">
    <source>
        <dbReference type="ARBA" id="ARBA00022989"/>
    </source>
</evidence>
<keyword evidence="10" id="KW-0175">Coiled coil</keyword>
<keyword evidence="9 11" id="KW-0472">Membrane</keyword>
<gene>
    <name evidence="12" type="ORF">CSB93_2563</name>
</gene>
<comment type="subcellular location">
    <subcellularLocation>
        <location evidence="1">Cell inner membrane</location>
        <topology evidence="1">Single-pass membrane protein</topology>
    </subcellularLocation>
</comment>
<dbReference type="Pfam" id="PF07963">
    <property type="entry name" value="N_methyl"/>
    <property type="match status" value="1"/>
</dbReference>
<dbReference type="Proteomes" id="UP000238390">
    <property type="component" value="Chromosome"/>
</dbReference>
<keyword evidence="13" id="KW-1185">Reference proteome</keyword>
<dbReference type="RefSeq" id="WP_058146066.1">
    <property type="nucleotide sequence ID" value="NZ_CP027169.1"/>
</dbReference>
<evidence type="ECO:0000313" key="13">
    <source>
        <dbReference type="Proteomes" id="UP000238390"/>
    </source>
</evidence>
<dbReference type="InterPro" id="IPR051621">
    <property type="entry name" value="T2SS_protein_J"/>
</dbReference>
<dbReference type="InterPro" id="IPR012902">
    <property type="entry name" value="N_methyl_site"/>
</dbReference>
<dbReference type="NCBIfam" id="TIGR01711">
    <property type="entry name" value="gspJ"/>
    <property type="match status" value="1"/>
</dbReference>
<evidence type="ECO:0000256" key="1">
    <source>
        <dbReference type="ARBA" id="ARBA00004377"/>
    </source>
</evidence>
<evidence type="ECO:0000313" key="12">
    <source>
        <dbReference type="EMBL" id="AVK05946.1"/>
    </source>
</evidence>
<dbReference type="GO" id="GO:0015628">
    <property type="term" value="P:protein secretion by the type II secretion system"/>
    <property type="evidence" value="ECO:0007669"/>
    <property type="project" value="InterPro"/>
</dbReference>
<dbReference type="PROSITE" id="PS51257">
    <property type="entry name" value="PROKAR_LIPOPROTEIN"/>
    <property type="match status" value="1"/>
</dbReference>
<evidence type="ECO:0000256" key="10">
    <source>
        <dbReference type="SAM" id="Coils"/>
    </source>
</evidence>
<dbReference type="PANTHER" id="PTHR39583:SF2">
    <property type="entry name" value="TYPE II SECRETION SYSTEM PROTEIN J"/>
    <property type="match status" value="1"/>
</dbReference>
<keyword evidence="7 11" id="KW-0812">Transmembrane</keyword>
<comment type="similarity">
    <text evidence="2">Belongs to the GSP J family.</text>
</comment>
<dbReference type="Pfam" id="PF11612">
    <property type="entry name" value="T2SSJ"/>
    <property type="match status" value="1"/>
</dbReference>
<evidence type="ECO:0000256" key="5">
    <source>
        <dbReference type="ARBA" id="ARBA00022481"/>
    </source>
</evidence>
<evidence type="ECO:0000256" key="6">
    <source>
        <dbReference type="ARBA" id="ARBA00022519"/>
    </source>
</evidence>
<evidence type="ECO:0000256" key="11">
    <source>
        <dbReference type="SAM" id="Phobius"/>
    </source>
</evidence>
<dbReference type="GO" id="GO:0005886">
    <property type="term" value="C:plasma membrane"/>
    <property type="evidence" value="ECO:0007669"/>
    <property type="project" value="UniProtKB-SubCell"/>
</dbReference>
<dbReference type="AlphaFoldDB" id="A0A2R3IVJ8"/>
<feature type="transmembrane region" description="Helical" evidence="11">
    <location>
        <begin position="6"/>
        <end position="29"/>
    </location>
</feature>
<keyword evidence="4" id="KW-1003">Cell membrane</keyword>
<name>A0A2R3IVJ8_9PSED</name>
<dbReference type="InterPro" id="IPR045584">
    <property type="entry name" value="Pilin-like"/>
</dbReference>
<dbReference type="PROSITE" id="PS00409">
    <property type="entry name" value="PROKAR_NTER_METHYL"/>
    <property type="match status" value="1"/>
</dbReference>
<evidence type="ECO:0000256" key="7">
    <source>
        <dbReference type="ARBA" id="ARBA00022692"/>
    </source>
</evidence>
<feature type="coiled-coil region" evidence="10">
    <location>
        <begin position="32"/>
        <end position="59"/>
    </location>
</feature>
<dbReference type="EMBL" id="CP027169">
    <property type="protein sequence ID" value="AVK05946.1"/>
    <property type="molecule type" value="Genomic_DNA"/>
</dbReference>
<dbReference type="SUPFAM" id="SSF54523">
    <property type="entry name" value="Pili subunits"/>
    <property type="match status" value="1"/>
</dbReference>
<keyword evidence="8 11" id="KW-1133">Transmembrane helix</keyword>
<proteinExistence type="inferred from homology"/>
<dbReference type="InterPro" id="IPR010055">
    <property type="entry name" value="T2SS_protein-GspJ"/>
</dbReference>
<keyword evidence="5" id="KW-0488">Methylation</keyword>
<evidence type="ECO:0000256" key="4">
    <source>
        <dbReference type="ARBA" id="ARBA00022475"/>
    </source>
</evidence>